<accession>A0ABY9NLJ4</accession>
<evidence type="ECO:0000313" key="1">
    <source>
        <dbReference type="EMBL" id="WMN19200.1"/>
    </source>
</evidence>
<dbReference type="EMBL" id="CP133164">
    <property type="protein sequence ID" value="WMN19200.1"/>
    <property type="molecule type" value="Genomic_DNA"/>
</dbReference>
<evidence type="ECO:0000313" key="2">
    <source>
        <dbReference type="Proteomes" id="UP001237292"/>
    </source>
</evidence>
<dbReference type="Proteomes" id="UP001237292">
    <property type="component" value="Chromosome"/>
</dbReference>
<name>A0ABY9NLJ4_9PSED</name>
<organism evidence="1 2">
    <name type="scientific">Pseudomonas piscis</name>
    <dbReference type="NCBI Taxonomy" id="2614538"/>
    <lineage>
        <taxon>Bacteria</taxon>
        <taxon>Pseudomonadati</taxon>
        <taxon>Pseudomonadota</taxon>
        <taxon>Gammaproteobacteria</taxon>
        <taxon>Pseudomonadales</taxon>
        <taxon>Pseudomonadaceae</taxon>
        <taxon>Pseudomonas</taxon>
    </lineage>
</organism>
<dbReference type="RefSeq" id="WP_282878677.1">
    <property type="nucleotide sequence ID" value="NZ_CP133164.1"/>
</dbReference>
<keyword evidence="2" id="KW-1185">Reference proteome</keyword>
<reference evidence="1 2" key="1">
    <citation type="journal article" date="2023" name="Access Microbiol">
        <title>The genome of a steinernematid-associated Pseudomonas piscis bacterium encodes the biosynthesis of insect toxins.</title>
        <authorList>
            <person name="Awori R.M."/>
            <person name="Hendre P."/>
            <person name="Amugune N.O."/>
        </authorList>
    </citation>
    <scope>NUCLEOTIDE SEQUENCE [LARGE SCALE GENOMIC DNA]</scope>
    <source>
        <strain evidence="1 2">75</strain>
    </source>
</reference>
<gene>
    <name evidence="1" type="ORF">QL104_07265</name>
</gene>
<sequence>MVLDYLRQHPQKVTVCSSLVTSHTQRQLRGKGYRAREARELYARAINRSGFVEFVDYDYHDAPARLQVRNIELSPENLDGFLAVSHAILAQNILSGGFHGHIFVVFENSGLVIYPHDDCGYGIFASEPAASRAFFARVDPERFAITLKAD</sequence>
<proteinExistence type="predicted"/>
<protein>
    <recommendedName>
        <fullName evidence="3">Peptidase C58 YopT-type domain-containing protein</fullName>
    </recommendedName>
</protein>
<evidence type="ECO:0008006" key="3">
    <source>
        <dbReference type="Google" id="ProtNLM"/>
    </source>
</evidence>